<dbReference type="Pfam" id="PF12937">
    <property type="entry name" value="F-box-like"/>
    <property type="match status" value="1"/>
</dbReference>
<organism evidence="2 3">
    <name type="scientific">Armillaria ostoyae</name>
    <name type="common">Armillaria root rot fungus</name>
    <dbReference type="NCBI Taxonomy" id="47428"/>
    <lineage>
        <taxon>Eukaryota</taxon>
        <taxon>Fungi</taxon>
        <taxon>Dikarya</taxon>
        <taxon>Basidiomycota</taxon>
        <taxon>Agaricomycotina</taxon>
        <taxon>Agaricomycetes</taxon>
        <taxon>Agaricomycetidae</taxon>
        <taxon>Agaricales</taxon>
        <taxon>Marasmiineae</taxon>
        <taxon>Physalacriaceae</taxon>
        <taxon>Armillaria</taxon>
    </lineage>
</organism>
<proteinExistence type="predicted"/>
<gene>
    <name evidence="2" type="ORF">ARMOST_14887</name>
</gene>
<dbReference type="OMA" id="ITIYLTH"/>
<dbReference type="Gene3D" id="1.20.1280.50">
    <property type="match status" value="1"/>
</dbReference>
<accession>A0A284RRU5</accession>
<protein>
    <recommendedName>
        <fullName evidence="1">F-box domain-containing protein</fullName>
    </recommendedName>
</protein>
<keyword evidence="3" id="KW-1185">Reference proteome</keyword>
<dbReference type="InterPro" id="IPR036047">
    <property type="entry name" value="F-box-like_dom_sf"/>
</dbReference>
<evidence type="ECO:0000313" key="3">
    <source>
        <dbReference type="Proteomes" id="UP000219338"/>
    </source>
</evidence>
<dbReference type="SUPFAM" id="SSF81383">
    <property type="entry name" value="F-box domain"/>
    <property type="match status" value="1"/>
</dbReference>
<feature type="domain" description="F-box" evidence="1">
    <location>
        <begin position="21"/>
        <end position="65"/>
    </location>
</feature>
<dbReference type="OrthoDB" id="3219396at2759"/>
<dbReference type="EMBL" id="FUEG01000014">
    <property type="protein sequence ID" value="SJL11483.1"/>
    <property type="molecule type" value="Genomic_DNA"/>
</dbReference>
<evidence type="ECO:0000259" key="1">
    <source>
        <dbReference type="Pfam" id="PF12937"/>
    </source>
</evidence>
<dbReference type="InterPro" id="IPR001810">
    <property type="entry name" value="F-box_dom"/>
</dbReference>
<dbReference type="STRING" id="47428.A0A284RRU5"/>
<reference evidence="3" key="1">
    <citation type="journal article" date="2017" name="Nat. Ecol. Evol.">
        <title>Genome expansion and lineage-specific genetic innovations in the forest pathogenic fungi Armillaria.</title>
        <authorList>
            <person name="Sipos G."/>
            <person name="Prasanna A.N."/>
            <person name="Walter M.C."/>
            <person name="O'Connor E."/>
            <person name="Balint B."/>
            <person name="Krizsan K."/>
            <person name="Kiss B."/>
            <person name="Hess J."/>
            <person name="Varga T."/>
            <person name="Slot J."/>
            <person name="Riley R."/>
            <person name="Boka B."/>
            <person name="Rigling D."/>
            <person name="Barry K."/>
            <person name="Lee J."/>
            <person name="Mihaltcheva S."/>
            <person name="LaButti K."/>
            <person name="Lipzen A."/>
            <person name="Waldron R."/>
            <person name="Moloney N.M."/>
            <person name="Sperisen C."/>
            <person name="Kredics L."/>
            <person name="Vagvoelgyi C."/>
            <person name="Patrignani A."/>
            <person name="Fitzpatrick D."/>
            <person name="Nagy I."/>
            <person name="Doyle S."/>
            <person name="Anderson J.B."/>
            <person name="Grigoriev I.V."/>
            <person name="Gueldener U."/>
            <person name="Muensterkoetter M."/>
            <person name="Nagy L.G."/>
        </authorList>
    </citation>
    <scope>NUCLEOTIDE SEQUENCE [LARGE SCALE GENOMIC DNA]</scope>
    <source>
        <strain evidence="3">C18/9</strain>
    </source>
</reference>
<sequence length="581" mass="66335">MFLSDILQPLVSRLRSSCLIHALPPEILLELIFPLLSLCDLLALRAVDKSFFYITHDFVVWRRMAKRFRFPLPLIHPPFQHTPARDYHLERALIRAYSLEKNWKIGPCIRFTYLIETPAEKVLEVALLPGGKYLIASMADVNDYKYYLAVFDVDETPKHRNNLLAKITLPSRAYQLRARFMHYQGEQRIIVFYARRGYPTGALYSQDPSTMSYDVADLEHPLSYDCVCTSVALGSLEYLSDPNKDTALPSFREYAKSLPRPFQWSSTVSFGEIRPERPYLCQYLGAPCAAVCHKNRVVIVNFDTRRTTHIICPDMGPNPRILALKILPAQAHILVVRVDSNGDQIELYAIPEVSAQHTTFPLQQRITRQSSTGILDASISDLYMPKNANGTPWTNSPPCITPPITIYLTHLDGVIGTLNLQLHRNTKTGSMEYNLNEGTVTGRQIPSAGRLHVLPGAYRPLAYHTDWFDRTEAPKITSWWRGYNNTNMEYAQGLFKGSQTVDAPQKEWDWLYYLTQNYLTEELENGAYSLSWDESSGRMCIARHKPTDCTFGTLSVFDFGKYTAFHIRKELRDSLTAGRVS</sequence>
<dbReference type="Proteomes" id="UP000219338">
    <property type="component" value="Unassembled WGS sequence"/>
</dbReference>
<name>A0A284RRU5_ARMOS</name>
<dbReference type="AlphaFoldDB" id="A0A284RRU5"/>
<evidence type="ECO:0000313" key="2">
    <source>
        <dbReference type="EMBL" id="SJL11483.1"/>
    </source>
</evidence>